<name>A0A259TU82_9BACT</name>
<evidence type="ECO:0000313" key="3">
    <source>
        <dbReference type="Proteomes" id="UP000216446"/>
    </source>
</evidence>
<dbReference type="EMBL" id="MQWB01000011">
    <property type="protein sequence ID" value="OZC01291.1"/>
    <property type="molecule type" value="Genomic_DNA"/>
</dbReference>
<comment type="caution">
    <text evidence="2">The sequence shown here is derived from an EMBL/GenBank/DDBJ whole genome shotgun (WGS) entry which is preliminary data.</text>
</comment>
<evidence type="ECO:0008006" key="4">
    <source>
        <dbReference type="Google" id="ProtNLM"/>
    </source>
</evidence>
<dbReference type="Proteomes" id="UP000216446">
    <property type="component" value="Unassembled WGS sequence"/>
</dbReference>
<reference evidence="2 3" key="1">
    <citation type="submission" date="2016-11" db="EMBL/GenBank/DDBJ databases">
        <title>Study of marine rhodopsin-containing bacteria.</title>
        <authorList>
            <person name="Yoshizawa S."/>
            <person name="Kumagai Y."/>
            <person name="Kogure K."/>
        </authorList>
    </citation>
    <scope>NUCLEOTIDE SEQUENCE [LARGE SCALE GENOMIC DNA]</scope>
    <source>
        <strain evidence="2 3">SG-29</strain>
    </source>
</reference>
<dbReference type="InParanoid" id="A0A259TU82"/>
<accession>A0A259TU82</accession>
<dbReference type="SUPFAM" id="SSF55486">
    <property type="entry name" value="Metalloproteases ('zincins'), catalytic domain"/>
    <property type="match status" value="1"/>
</dbReference>
<dbReference type="RefSeq" id="WP_094551750.1">
    <property type="nucleotide sequence ID" value="NZ_MQWB01000011.1"/>
</dbReference>
<feature type="compositionally biased region" description="Basic and acidic residues" evidence="1">
    <location>
        <begin position="278"/>
        <end position="288"/>
    </location>
</feature>
<dbReference type="OrthoDB" id="178184at2"/>
<sequence length="649" mass="71445">MSNYPAPPRRRLRAFAFDPGRSTRLDTAAINEVTIPVRWETDLSPGPVGEYLEVVDVDPASNRLYRPVDLNDPHLLAQDGLAPSLGTPQFHQQMIYAVAMTTIERFEEALGRRALWAAGRYVGADGRTKYVEFVQRLRVYPHALREANAYYSPAKKALLFGYFPAAPARRDGALPGGLVFTCLSHDVVAHETTHALLDGMHRRFAEPSNPDVLAFHEAFADLVALFQHFSFPEALRHQIARTRGDLGAESLLAQLAQEFGRAAGGHGALRDALGGPSDDGRWRPRRPDPHALERALEPHDRGSVLVAAVFGAFVAIYRERTARLVRIATGGSGILPEGALPHDLVDALADQAAKAASHLLRMCIRALDYCPPVDVTFGEYLRALITADRDLVPDDAHGYRVALVESFRAWGIYPDGVRSLSEEALLWRAPRGEEADAIRRALGDAEAIRERFVPDWGLRTDREAVSDAANEACEEVNKALMSGPHYDAAEALGLTLRPDAPGSISRSSYWSRTHPNSPALEIHAVRPARRVAPSGEIHTDLVAVATQRRFGFFDSDRQAAADAGTMKDVEEQADFVFRAGATLLIDLATGRPRYLIGKRIDDDARLDRQRRYLRDRFNPALQGVYFGARSAADPAPEPFALLHRAAPSP</sequence>
<dbReference type="AlphaFoldDB" id="A0A259TU82"/>
<feature type="region of interest" description="Disordered" evidence="1">
    <location>
        <begin position="267"/>
        <end position="288"/>
    </location>
</feature>
<protein>
    <recommendedName>
        <fullName evidence="4">Peptidase M4</fullName>
    </recommendedName>
</protein>
<proteinExistence type="predicted"/>
<evidence type="ECO:0000313" key="2">
    <source>
        <dbReference type="EMBL" id="OZC01291.1"/>
    </source>
</evidence>
<organism evidence="2 3">
    <name type="scientific">Rubricoccus marinus</name>
    <dbReference type="NCBI Taxonomy" id="716817"/>
    <lineage>
        <taxon>Bacteria</taxon>
        <taxon>Pseudomonadati</taxon>
        <taxon>Rhodothermota</taxon>
        <taxon>Rhodothermia</taxon>
        <taxon>Rhodothermales</taxon>
        <taxon>Rubricoccaceae</taxon>
        <taxon>Rubricoccus</taxon>
    </lineage>
</organism>
<evidence type="ECO:0000256" key="1">
    <source>
        <dbReference type="SAM" id="MobiDB-lite"/>
    </source>
</evidence>
<dbReference type="CDD" id="cd09598">
    <property type="entry name" value="M4_like"/>
    <property type="match status" value="1"/>
</dbReference>
<gene>
    <name evidence="2" type="ORF">BSZ36_17745</name>
</gene>
<keyword evidence="3" id="KW-1185">Reference proteome</keyword>